<protein>
    <recommendedName>
        <fullName evidence="3">Methyltransferase domain-containing protein</fullName>
    </recommendedName>
</protein>
<dbReference type="SUPFAM" id="SSF53335">
    <property type="entry name" value="S-adenosyl-L-methionine-dependent methyltransferases"/>
    <property type="match status" value="1"/>
</dbReference>
<evidence type="ECO:0008006" key="3">
    <source>
        <dbReference type="Google" id="ProtNLM"/>
    </source>
</evidence>
<name>A0ABQ5R4S8_9ACTN</name>
<dbReference type="CDD" id="cd02440">
    <property type="entry name" value="AdoMet_MTases"/>
    <property type="match status" value="1"/>
</dbReference>
<accession>A0ABQ5R4S8</accession>
<sequence>MVSSSDSGAAASNDVTDKAFTTYDIQACLFDPQRVEYLRNAIFQTVKPGDVVVDAGSGSGLLGMFAAQAGAARVYCLELNPEFIRVIEENARRNGLEHKIIARCGNAATYELPEKVDVLISEVISAGFFFEPQLQIVGHLRKFLKPGGAVVPSLMKNYVELIDAQEELYGLRLNFDSRFTELAGDHSLSRAAPYLDTDFLDPSDPMVDARIRVMGTGEGMANAVKITYDIEFAAGIWADKPTEFLLNPQIIFLTTGPVQIHAGQEYEISLNYLAGDSPLTCKIGVLPAGA</sequence>
<dbReference type="InterPro" id="IPR025799">
    <property type="entry name" value="Arg_MeTrfase"/>
</dbReference>
<dbReference type="PANTHER" id="PTHR11006:SF4">
    <property type="entry name" value="PROTEIN ARGININE N-METHYLTRANSFERASE 7"/>
    <property type="match status" value="1"/>
</dbReference>
<dbReference type="PANTHER" id="PTHR11006">
    <property type="entry name" value="PROTEIN ARGININE N-METHYLTRANSFERASE"/>
    <property type="match status" value="1"/>
</dbReference>
<keyword evidence="2" id="KW-1185">Reference proteome</keyword>
<evidence type="ECO:0000313" key="2">
    <source>
        <dbReference type="Proteomes" id="UP001144280"/>
    </source>
</evidence>
<dbReference type="EMBL" id="BSDI01000041">
    <property type="protein sequence ID" value="GLI01192.1"/>
    <property type="molecule type" value="Genomic_DNA"/>
</dbReference>
<proteinExistence type="predicted"/>
<dbReference type="InterPro" id="IPR029063">
    <property type="entry name" value="SAM-dependent_MTases_sf"/>
</dbReference>
<dbReference type="Proteomes" id="UP001144280">
    <property type="component" value="Unassembled WGS sequence"/>
</dbReference>
<reference evidence="1" key="1">
    <citation type="submission" date="2022-12" db="EMBL/GenBank/DDBJ databases">
        <title>New Phytohabitans aurantiacus sp. RD004123 nov., an actinomycete isolated from soil.</title>
        <authorList>
            <person name="Triningsih D.W."/>
            <person name="Harunari E."/>
            <person name="Igarashi Y."/>
        </authorList>
    </citation>
    <scope>NUCLEOTIDE SEQUENCE</scope>
    <source>
        <strain evidence="1">RD004123</strain>
    </source>
</reference>
<dbReference type="RefSeq" id="WP_281902025.1">
    <property type="nucleotide sequence ID" value="NZ_BSDI01000041.1"/>
</dbReference>
<organism evidence="1 2">
    <name type="scientific">Phytohabitans aurantiacus</name>
    <dbReference type="NCBI Taxonomy" id="3016789"/>
    <lineage>
        <taxon>Bacteria</taxon>
        <taxon>Bacillati</taxon>
        <taxon>Actinomycetota</taxon>
        <taxon>Actinomycetes</taxon>
        <taxon>Micromonosporales</taxon>
        <taxon>Micromonosporaceae</taxon>
    </lineage>
</organism>
<gene>
    <name evidence="1" type="ORF">Pa4123_64680</name>
</gene>
<comment type="caution">
    <text evidence="1">The sequence shown here is derived from an EMBL/GenBank/DDBJ whole genome shotgun (WGS) entry which is preliminary data.</text>
</comment>
<dbReference type="Pfam" id="PF06325">
    <property type="entry name" value="PrmA"/>
    <property type="match status" value="1"/>
</dbReference>
<dbReference type="Gene3D" id="3.40.50.150">
    <property type="entry name" value="Vaccinia Virus protein VP39"/>
    <property type="match status" value="1"/>
</dbReference>
<evidence type="ECO:0000313" key="1">
    <source>
        <dbReference type="EMBL" id="GLI01192.1"/>
    </source>
</evidence>